<feature type="coiled-coil region" evidence="1">
    <location>
        <begin position="7"/>
        <end position="34"/>
    </location>
</feature>
<reference evidence="2 3" key="1">
    <citation type="submission" date="2015-02" db="EMBL/GenBank/DDBJ databases">
        <authorList>
            <person name="Chooi Y.-H."/>
        </authorList>
    </citation>
    <scope>NUCLEOTIDE SEQUENCE [LARGE SCALE GENOMIC DNA]</scope>
    <source>
        <strain evidence="2">E3</strain>
    </source>
</reference>
<evidence type="ECO:0000313" key="3">
    <source>
        <dbReference type="Proteomes" id="UP000039324"/>
    </source>
</evidence>
<dbReference type="EMBL" id="CDSF01000090">
    <property type="protein sequence ID" value="CEO99357.1"/>
    <property type="molecule type" value="Genomic_DNA"/>
</dbReference>
<keyword evidence="3" id="KW-1185">Reference proteome</keyword>
<name>A0A0G4IVT8_PLABS</name>
<organism evidence="2 3">
    <name type="scientific">Plasmodiophora brassicae</name>
    <name type="common">Clubroot disease agent</name>
    <dbReference type="NCBI Taxonomy" id="37360"/>
    <lineage>
        <taxon>Eukaryota</taxon>
        <taxon>Sar</taxon>
        <taxon>Rhizaria</taxon>
        <taxon>Endomyxa</taxon>
        <taxon>Phytomyxea</taxon>
        <taxon>Plasmodiophorida</taxon>
        <taxon>Plasmodiophoridae</taxon>
        <taxon>Plasmodiophora</taxon>
    </lineage>
</organism>
<proteinExistence type="predicted"/>
<dbReference type="AlphaFoldDB" id="A0A0G4IVT8"/>
<protein>
    <submittedName>
        <fullName evidence="2">Uncharacterized protein</fullName>
    </submittedName>
</protein>
<sequence length="222" mass="25184">MGVVAMVDALSKALQDGEAETRRLECRVRLAEARHAVATAENDSARATGQRLGRLVQEMAPVVAIIDDMRCRRADKERAAALVSGRLKTRRHRIVAVESETSSIRVRRDLLHEKHAATMNVLVQERGAREREISYLKQQYENMTRKVEVVRVSGIREVEIAKQKNAEALEQFMLKKQLSDRDEAIALQKIDNLAKENARLRQEHALLRTKFAKMSQPAADTH</sequence>
<evidence type="ECO:0000256" key="1">
    <source>
        <dbReference type="SAM" id="Coils"/>
    </source>
</evidence>
<evidence type="ECO:0000313" key="2">
    <source>
        <dbReference type="EMBL" id="CEO99357.1"/>
    </source>
</evidence>
<keyword evidence="1" id="KW-0175">Coiled coil</keyword>
<gene>
    <name evidence="2" type="ORF">PBRA_001263</name>
</gene>
<accession>A0A0G4IVT8</accession>
<feature type="coiled-coil region" evidence="1">
    <location>
        <begin position="183"/>
        <end position="210"/>
    </location>
</feature>
<dbReference type="Proteomes" id="UP000039324">
    <property type="component" value="Unassembled WGS sequence"/>
</dbReference>